<evidence type="ECO:0000313" key="2">
    <source>
        <dbReference type="EMBL" id="MEN7536966.1"/>
    </source>
</evidence>
<evidence type="ECO:0000256" key="1">
    <source>
        <dbReference type="SAM" id="MobiDB-lite"/>
    </source>
</evidence>
<reference evidence="2 3" key="1">
    <citation type="submission" date="2024-05" db="EMBL/GenBank/DDBJ databases">
        <authorList>
            <person name="Park S."/>
        </authorList>
    </citation>
    <scope>NUCLEOTIDE SEQUENCE [LARGE SCALE GENOMIC DNA]</scope>
    <source>
        <strain evidence="2 3">DGU5</strain>
    </source>
</reference>
<feature type="region of interest" description="Disordered" evidence="1">
    <location>
        <begin position="42"/>
        <end position="64"/>
    </location>
</feature>
<keyword evidence="3" id="KW-1185">Reference proteome</keyword>
<gene>
    <name evidence="2" type="ORF">ABDJ38_07250</name>
</gene>
<comment type="caution">
    <text evidence="2">The sequence shown here is derived from an EMBL/GenBank/DDBJ whole genome shotgun (WGS) entry which is preliminary data.</text>
</comment>
<name>A0ABV0CWF2_9SPHN</name>
<dbReference type="EMBL" id="JBDLBR010000002">
    <property type="protein sequence ID" value="MEN7536966.1"/>
    <property type="molecule type" value="Genomic_DNA"/>
</dbReference>
<organism evidence="2 3">
    <name type="scientific">Aurantiacibacter flavus</name>
    <dbReference type="NCBI Taxonomy" id="3145232"/>
    <lineage>
        <taxon>Bacteria</taxon>
        <taxon>Pseudomonadati</taxon>
        <taxon>Pseudomonadota</taxon>
        <taxon>Alphaproteobacteria</taxon>
        <taxon>Sphingomonadales</taxon>
        <taxon>Erythrobacteraceae</taxon>
        <taxon>Aurantiacibacter</taxon>
    </lineage>
</organism>
<evidence type="ECO:0000313" key="3">
    <source>
        <dbReference type="Proteomes" id="UP001484535"/>
    </source>
</evidence>
<dbReference type="Proteomes" id="UP001484535">
    <property type="component" value="Unassembled WGS sequence"/>
</dbReference>
<proteinExistence type="predicted"/>
<feature type="compositionally biased region" description="Basic and acidic residues" evidence="1">
    <location>
        <begin position="53"/>
        <end position="64"/>
    </location>
</feature>
<dbReference type="RefSeq" id="WP_346784415.1">
    <property type="nucleotide sequence ID" value="NZ_JBDLBR010000002.1"/>
</dbReference>
<sequence length="64" mass="7212">MNKFLFDHQLAAMKVDRSGTAEERKDAIDLLGGRAKRLAEWRRTNGLSGQGWPRDERGPAEEDG</sequence>
<accession>A0ABV0CWF2</accession>
<protein>
    <submittedName>
        <fullName evidence="2">Uncharacterized protein</fullName>
    </submittedName>
</protein>